<comment type="caution">
    <text evidence="4">The sequence shown here is derived from an EMBL/GenBank/DDBJ whole genome shotgun (WGS) entry which is preliminary data.</text>
</comment>
<evidence type="ECO:0000313" key="5">
    <source>
        <dbReference type="Proteomes" id="UP000737113"/>
    </source>
</evidence>
<dbReference type="InterPro" id="IPR015269">
    <property type="entry name" value="UPF0029_Impact_C"/>
</dbReference>
<dbReference type="AlphaFoldDB" id="A0A972FVD9"/>
<organism evidence="4 5">
    <name type="scientific">Shewanella salipaludis</name>
    <dbReference type="NCBI Taxonomy" id="2723052"/>
    <lineage>
        <taxon>Bacteria</taxon>
        <taxon>Pseudomonadati</taxon>
        <taxon>Pseudomonadota</taxon>
        <taxon>Gammaproteobacteria</taxon>
        <taxon>Alteromonadales</taxon>
        <taxon>Shewanellaceae</taxon>
        <taxon>Shewanella</taxon>
    </lineage>
</organism>
<sequence length="206" mass="22408">MIDSYEIPACELVIEEEIKHSRFISFLFQCDSELALKCALTDIKARYPGASHYCYAYIGADPGNDSLMGSSDDGEPAGSAGRPMLASLQGANLGEVAAVVVRYYGGTKLGVGGLVRAYTSGLKQGLSRLDRQLKQVRHPGSLNCNYAQLRDIEHLLAQYDALIEARAFEACITLRFQLAKGHRQAVNAALATLTQGECRANFDTRD</sequence>
<dbReference type="SUPFAM" id="SSF54980">
    <property type="entry name" value="EF-G C-terminal domain-like"/>
    <property type="match status" value="1"/>
</dbReference>
<dbReference type="PANTHER" id="PTHR16301">
    <property type="entry name" value="IMPACT-RELATED"/>
    <property type="match status" value="1"/>
</dbReference>
<gene>
    <name evidence="4" type="ORF">HC757_16580</name>
</gene>
<dbReference type="InterPro" id="IPR001498">
    <property type="entry name" value="Impact_N"/>
</dbReference>
<dbReference type="GO" id="GO:0043168">
    <property type="term" value="F:anion binding"/>
    <property type="evidence" value="ECO:0007669"/>
    <property type="project" value="UniProtKB-ARBA"/>
</dbReference>
<dbReference type="PANTHER" id="PTHR16301:SF20">
    <property type="entry name" value="IMPACT FAMILY MEMBER YIGZ"/>
    <property type="match status" value="1"/>
</dbReference>
<dbReference type="InterPro" id="IPR015796">
    <property type="entry name" value="Impact_YigZ-like"/>
</dbReference>
<dbReference type="InterPro" id="IPR023582">
    <property type="entry name" value="Impact"/>
</dbReference>
<dbReference type="SUPFAM" id="SSF54211">
    <property type="entry name" value="Ribosomal protein S5 domain 2-like"/>
    <property type="match status" value="1"/>
</dbReference>
<reference evidence="4" key="1">
    <citation type="submission" date="2020-04" db="EMBL/GenBank/DDBJ databases">
        <title>Description of Shewanella salipaludis sp. nov., isolated from a salt marsh.</title>
        <authorList>
            <person name="Park S."/>
            <person name="Yoon J.-H."/>
        </authorList>
    </citation>
    <scope>NUCLEOTIDE SEQUENCE</scope>
    <source>
        <strain evidence="4">SHSM-M6</strain>
    </source>
</reference>
<dbReference type="GO" id="GO:0017111">
    <property type="term" value="F:ribonucleoside triphosphate phosphatase activity"/>
    <property type="evidence" value="ECO:0007669"/>
    <property type="project" value="UniProtKB-ARBA"/>
</dbReference>
<dbReference type="NCBIfam" id="TIGR00257">
    <property type="entry name" value="IMPACT_YIGZ"/>
    <property type="match status" value="1"/>
</dbReference>
<evidence type="ECO:0000259" key="2">
    <source>
        <dbReference type="Pfam" id="PF01205"/>
    </source>
</evidence>
<accession>A0A972FVD9</accession>
<proteinExistence type="inferred from homology"/>
<evidence type="ECO:0000259" key="3">
    <source>
        <dbReference type="Pfam" id="PF09186"/>
    </source>
</evidence>
<dbReference type="GO" id="GO:0005737">
    <property type="term" value="C:cytoplasm"/>
    <property type="evidence" value="ECO:0007669"/>
    <property type="project" value="TreeGrafter"/>
</dbReference>
<dbReference type="RefSeq" id="WP_169565504.1">
    <property type="nucleotide sequence ID" value="NZ_JAAXYH010000016.1"/>
</dbReference>
<dbReference type="GO" id="GO:0032561">
    <property type="term" value="F:guanyl ribonucleotide binding"/>
    <property type="evidence" value="ECO:0007669"/>
    <property type="project" value="UniProtKB-ARBA"/>
</dbReference>
<dbReference type="Gene3D" id="3.30.230.30">
    <property type="entry name" value="Impact, N-terminal domain"/>
    <property type="match status" value="1"/>
</dbReference>
<comment type="similarity">
    <text evidence="1">Belongs to the IMPACT family.</text>
</comment>
<dbReference type="Pfam" id="PF01205">
    <property type="entry name" value="Impact_N"/>
    <property type="match status" value="1"/>
</dbReference>
<dbReference type="Gene3D" id="3.30.70.240">
    <property type="match status" value="1"/>
</dbReference>
<keyword evidence="5" id="KW-1185">Reference proteome</keyword>
<dbReference type="InterPro" id="IPR020569">
    <property type="entry name" value="UPF0029_Impact_CS"/>
</dbReference>
<dbReference type="Proteomes" id="UP000737113">
    <property type="component" value="Unassembled WGS sequence"/>
</dbReference>
<feature type="domain" description="UPF0029" evidence="3">
    <location>
        <begin position="142"/>
        <end position="196"/>
    </location>
</feature>
<dbReference type="GO" id="GO:0006446">
    <property type="term" value="P:regulation of translational initiation"/>
    <property type="evidence" value="ECO:0007669"/>
    <property type="project" value="TreeGrafter"/>
</dbReference>
<evidence type="ECO:0000313" key="4">
    <source>
        <dbReference type="EMBL" id="NMH66775.1"/>
    </source>
</evidence>
<dbReference type="PROSITE" id="PS00910">
    <property type="entry name" value="UPF0029"/>
    <property type="match status" value="1"/>
</dbReference>
<evidence type="ECO:0000256" key="1">
    <source>
        <dbReference type="ARBA" id="ARBA00007665"/>
    </source>
</evidence>
<dbReference type="EMBL" id="JAAXYH010000016">
    <property type="protein sequence ID" value="NMH66775.1"/>
    <property type="molecule type" value="Genomic_DNA"/>
</dbReference>
<dbReference type="InterPro" id="IPR020568">
    <property type="entry name" value="Ribosomal_Su5_D2-typ_SF"/>
</dbReference>
<dbReference type="InterPro" id="IPR036956">
    <property type="entry name" value="Impact_N_sf"/>
</dbReference>
<dbReference type="Pfam" id="PF09186">
    <property type="entry name" value="DUF1949"/>
    <property type="match status" value="1"/>
</dbReference>
<feature type="domain" description="Impact N-terminal" evidence="2">
    <location>
        <begin position="19"/>
        <end position="124"/>
    </location>
</feature>
<dbReference type="InterPro" id="IPR035647">
    <property type="entry name" value="EFG_III/V"/>
</dbReference>
<protein>
    <submittedName>
        <fullName evidence="4">YigZ family protein</fullName>
    </submittedName>
</protein>
<name>A0A972FVD9_9GAMM</name>